<evidence type="ECO:0000313" key="2">
    <source>
        <dbReference type="EMBL" id="KNB13790.1"/>
    </source>
</evidence>
<dbReference type="Proteomes" id="UP000009097">
    <property type="component" value="Unassembled WGS sequence"/>
</dbReference>
<dbReference type="VEuPathDB" id="FungiDB:FOXG_20924"/>
<evidence type="ECO:0000256" key="1">
    <source>
        <dbReference type="SAM" id="MobiDB-lite"/>
    </source>
</evidence>
<feature type="region of interest" description="Disordered" evidence="1">
    <location>
        <begin position="274"/>
        <end position="322"/>
    </location>
</feature>
<proteinExistence type="predicted"/>
<reference evidence="2" key="2">
    <citation type="journal article" date="2010" name="Nature">
        <title>Comparative genomics reveals mobile pathogenicity chromosomes in Fusarium.</title>
        <authorList>
            <person name="Ma L.J."/>
            <person name="van der Does H.C."/>
            <person name="Borkovich K.A."/>
            <person name="Coleman J.J."/>
            <person name="Daboussi M.J."/>
            <person name="Di Pietro A."/>
            <person name="Dufresne M."/>
            <person name="Freitag M."/>
            <person name="Grabherr M."/>
            <person name="Henrissat B."/>
            <person name="Houterman P.M."/>
            <person name="Kang S."/>
            <person name="Shim W.B."/>
            <person name="Woloshuk C."/>
            <person name="Xie X."/>
            <person name="Xu J.R."/>
            <person name="Antoniw J."/>
            <person name="Baker S.E."/>
            <person name="Bluhm B.H."/>
            <person name="Breakspear A."/>
            <person name="Brown D.W."/>
            <person name="Butchko R.A."/>
            <person name="Chapman S."/>
            <person name="Coulson R."/>
            <person name="Coutinho P.M."/>
            <person name="Danchin E.G."/>
            <person name="Diener A."/>
            <person name="Gale L.R."/>
            <person name="Gardiner D.M."/>
            <person name="Goff S."/>
            <person name="Hammond-Kosack K.E."/>
            <person name="Hilburn K."/>
            <person name="Hua-Van A."/>
            <person name="Jonkers W."/>
            <person name="Kazan K."/>
            <person name="Kodira C.D."/>
            <person name="Koehrsen M."/>
            <person name="Kumar L."/>
            <person name="Lee Y.H."/>
            <person name="Li L."/>
            <person name="Manners J.M."/>
            <person name="Miranda-Saavedra D."/>
            <person name="Mukherjee M."/>
            <person name="Park G."/>
            <person name="Park J."/>
            <person name="Park S.Y."/>
            <person name="Proctor R.H."/>
            <person name="Regev A."/>
            <person name="Ruiz-Roldan M.C."/>
            <person name="Sain D."/>
            <person name="Sakthikumar S."/>
            <person name="Sykes S."/>
            <person name="Schwartz D.C."/>
            <person name="Turgeon B.G."/>
            <person name="Wapinski I."/>
            <person name="Yoder O."/>
            <person name="Young S."/>
            <person name="Zeng Q."/>
            <person name="Zhou S."/>
            <person name="Galagan J."/>
            <person name="Cuomo C.A."/>
            <person name="Kistler H.C."/>
            <person name="Rep M."/>
        </authorList>
    </citation>
    <scope>NUCLEOTIDE SEQUENCE [LARGE SCALE GENOMIC DNA]</scope>
    <source>
        <strain evidence="2">4287</strain>
    </source>
</reference>
<feature type="compositionally biased region" description="Low complexity" evidence="1">
    <location>
        <begin position="293"/>
        <end position="317"/>
    </location>
</feature>
<dbReference type="RefSeq" id="XP_018251835.1">
    <property type="nucleotide sequence ID" value="XM_018401250.1"/>
</dbReference>
<dbReference type="KEGG" id="fox:FOXG_20924"/>
<gene>
    <name evidence="2" type="ORF">FOXG_20924</name>
</gene>
<evidence type="ECO:0000313" key="3">
    <source>
        <dbReference type="Proteomes" id="UP000009097"/>
    </source>
</evidence>
<protein>
    <submittedName>
        <fullName evidence="2">Uncharacterized protein</fullName>
    </submittedName>
</protein>
<dbReference type="AlphaFoldDB" id="A0A0J9VT11"/>
<sequence>MDSKCSHSLIAGPLSASMISEIHTAYTMAKKLYPSWKSLEHTKQIHNSLLAEKLSWTRYRQTFASVQAPDGLIVSFSLSELAKAGEIDSDSFKMYLDLLRGSARRVTVTKVVGKGEHEAFVSTLDPSKAWIIPVQHEHGWSFSVLRSGNKHWYEGGLISAPANISERSSTQTQHDRSAAYVLLGIRLLAQGLPQVDLEDFGTLSNSLANWCTRLLVELSCRRLDPDDASVSEQYHKIEQYYDTEQEGDSELAQYCREVAGFTGENLPPNAYASASAMRRSLPRNTNMPPSRASRSPLSNTSTSSSTSVNSPSSSPLPDMATTEDDIDMKNILAILSSAALAVRTFGPNTKSYEVLLDILSQERIDPCFHLRRCKQQLYSKFIEEGLDGDRSSEDSSSGHDMVGVNSESLRREAKQWERIRDWCNRKCVSESSILCAIPKSEAWNCAGLEKLCDRLMDDEDRLGDLLKKAGELCDAIIACDLPPHLLPVEVFRGKENNAFDEAQFAAFVDLNGGKIETPRSPQRGKRTAKGERQSGRIIKQRR</sequence>
<dbReference type="OrthoDB" id="5043919at2759"/>
<dbReference type="EMBL" id="DS231713">
    <property type="protein sequence ID" value="KNB13790.1"/>
    <property type="molecule type" value="Genomic_DNA"/>
</dbReference>
<name>A0A0J9VT11_FUSO4</name>
<feature type="region of interest" description="Disordered" evidence="1">
    <location>
        <begin position="513"/>
        <end position="542"/>
    </location>
</feature>
<dbReference type="GeneID" id="28961630"/>
<organism evidence="2 3">
    <name type="scientific">Fusarium oxysporum f. sp. lycopersici (strain 4287 / CBS 123668 / FGSC 9935 / NRRL 34936)</name>
    <name type="common">Fusarium vascular wilt of tomato</name>
    <dbReference type="NCBI Taxonomy" id="426428"/>
    <lineage>
        <taxon>Eukaryota</taxon>
        <taxon>Fungi</taxon>
        <taxon>Dikarya</taxon>
        <taxon>Ascomycota</taxon>
        <taxon>Pezizomycotina</taxon>
        <taxon>Sordariomycetes</taxon>
        <taxon>Hypocreomycetidae</taxon>
        <taxon>Hypocreales</taxon>
        <taxon>Nectriaceae</taxon>
        <taxon>Fusarium</taxon>
        <taxon>Fusarium oxysporum species complex</taxon>
    </lineage>
</organism>
<reference evidence="2" key="1">
    <citation type="submission" date="2007-04" db="EMBL/GenBank/DDBJ databases">
        <authorList>
            <consortium name="The Broad Institute Genome Sequencing Platform"/>
            <person name="Birren B."/>
            <person name="Lander E."/>
            <person name="Galagan J."/>
            <person name="Nusbaum C."/>
            <person name="Devon K."/>
            <person name="Ma L.-J."/>
            <person name="Jaffe D."/>
            <person name="Butler J."/>
            <person name="Alvarez P."/>
            <person name="Gnerre S."/>
            <person name="Grabherr M."/>
            <person name="Kleber M."/>
            <person name="Mauceli E."/>
            <person name="Brockman W."/>
            <person name="MacCallum I.A."/>
            <person name="Young S."/>
            <person name="LaButti K."/>
            <person name="DeCaprio D."/>
            <person name="Crawford M."/>
            <person name="Koehrsen M."/>
            <person name="Engels R."/>
            <person name="Montgomery P."/>
            <person name="Pearson M."/>
            <person name="Howarth C."/>
            <person name="Larson L."/>
            <person name="White J."/>
            <person name="O'Leary S."/>
            <person name="Kodira C."/>
            <person name="Zeng Q."/>
            <person name="Yandava C."/>
            <person name="Alvarado L."/>
            <person name="Kistler C."/>
            <person name="Shim W.-B."/>
            <person name="Kang S."/>
            <person name="Woloshuk C."/>
        </authorList>
    </citation>
    <scope>NUCLEOTIDE SEQUENCE</scope>
    <source>
        <strain evidence="2">4287</strain>
    </source>
</reference>
<accession>A0A0J9VT11</accession>